<dbReference type="SMART" id="SM00388">
    <property type="entry name" value="HisKA"/>
    <property type="match status" value="1"/>
</dbReference>
<dbReference type="AlphaFoldDB" id="A0A8J7A8H7"/>
<dbReference type="Gene3D" id="1.10.287.130">
    <property type="match status" value="1"/>
</dbReference>
<proteinExistence type="predicted"/>
<dbReference type="PRINTS" id="PR00344">
    <property type="entry name" value="BCTRLSENSOR"/>
</dbReference>
<comment type="caution">
    <text evidence="8">The sequence shown here is derived from an EMBL/GenBank/DDBJ whole genome shotgun (WGS) entry which is preliminary data.</text>
</comment>
<dbReference type="RefSeq" id="WP_193904577.1">
    <property type="nucleotide sequence ID" value="NZ_JADEXG010000002.1"/>
</dbReference>
<keyword evidence="4 8" id="KW-0418">Kinase</keyword>
<evidence type="ECO:0000256" key="3">
    <source>
        <dbReference type="ARBA" id="ARBA00022553"/>
    </source>
</evidence>
<keyword evidence="3" id="KW-0597">Phosphoprotein</keyword>
<dbReference type="InterPro" id="IPR004358">
    <property type="entry name" value="Sig_transdc_His_kin-like_C"/>
</dbReference>
<dbReference type="SUPFAM" id="SSF47384">
    <property type="entry name" value="Homodimeric domain of signal transducing histidine kinase"/>
    <property type="match status" value="1"/>
</dbReference>
<dbReference type="PANTHER" id="PTHR43547:SF2">
    <property type="entry name" value="HYBRID SIGNAL TRANSDUCTION HISTIDINE KINASE C"/>
    <property type="match status" value="1"/>
</dbReference>
<keyword evidence="5" id="KW-0902">Two-component regulatory system</keyword>
<comment type="catalytic activity">
    <reaction evidence="1">
        <text>ATP + protein L-histidine = ADP + protein N-phospho-L-histidine.</text>
        <dbReference type="EC" id="2.7.13.3"/>
    </reaction>
</comment>
<name>A0A8J7A8H7_9CYAN</name>
<feature type="domain" description="Histidine kinase" evidence="7">
    <location>
        <begin position="187"/>
        <end position="431"/>
    </location>
</feature>
<evidence type="ECO:0000259" key="7">
    <source>
        <dbReference type="PROSITE" id="PS50109"/>
    </source>
</evidence>
<gene>
    <name evidence="8" type="ORF">IQ241_01130</name>
</gene>
<organism evidence="8 9">
    <name type="scientific">Vasconcelosia minhoensis LEGE 07310</name>
    <dbReference type="NCBI Taxonomy" id="915328"/>
    <lineage>
        <taxon>Bacteria</taxon>
        <taxon>Bacillati</taxon>
        <taxon>Cyanobacteriota</taxon>
        <taxon>Cyanophyceae</taxon>
        <taxon>Nodosilineales</taxon>
        <taxon>Cymatolegaceae</taxon>
        <taxon>Vasconcelosia</taxon>
        <taxon>Vasconcelosia minhoensis</taxon>
    </lineage>
</organism>
<reference evidence="8" key="1">
    <citation type="submission" date="2020-10" db="EMBL/GenBank/DDBJ databases">
        <authorList>
            <person name="Castelo-Branco R."/>
            <person name="Eusebio N."/>
            <person name="Adriana R."/>
            <person name="Vieira A."/>
            <person name="Brugerolle De Fraissinette N."/>
            <person name="Rezende De Castro R."/>
            <person name="Schneider M.P."/>
            <person name="Vasconcelos V."/>
            <person name="Leao P.N."/>
        </authorList>
    </citation>
    <scope>NUCLEOTIDE SEQUENCE</scope>
    <source>
        <strain evidence="8">LEGE 07310</strain>
    </source>
</reference>
<keyword evidence="4 8" id="KW-0808">Transferase</keyword>
<keyword evidence="9" id="KW-1185">Reference proteome</keyword>
<dbReference type="InterPro" id="IPR003594">
    <property type="entry name" value="HATPase_dom"/>
</dbReference>
<dbReference type="CDD" id="cd00082">
    <property type="entry name" value="HisKA"/>
    <property type="match status" value="1"/>
</dbReference>
<evidence type="ECO:0000256" key="5">
    <source>
        <dbReference type="ARBA" id="ARBA00023012"/>
    </source>
</evidence>
<dbReference type="PROSITE" id="PS50109">
    <property type="entry name" value="HIS_KIN"/>
    <property type="match status" value="1"/>
</dbReference>
<evidence type="ECO:0000256" key="4">
    <source>
        <dbReference type="ARBA" id="ARBA00022777"/>
    </source>
</evidence>
<dbReference type="Pfam" id="PF01590">
    <property type="entry name" value="GAF"/>
    <property type="match status" value="1"/>
</dbReference>
<evidence type="ECO:0000313" key="9">
    <source>
        <dbReference type="Proteomes" id="UP000636505"/>
    </source>
</evidence>
<dbReference type="PANTHER" id="PTHR43547">
    <property type="entry name" value="TWO-COMPONENT HISTIDINE KINASE"/>
    <property type="match status" value="1"/>
</dbReference>
<feature type="compositionally biased region" description="Polar residues" evidence="6">
    <location>
        <begin position="77"/>
        <end position="102"/>
    </location>
</feature>
<evidence type="ECO:0000256" key="2">
    <source>
        <dbReference type="ARBA" id="ARBA00012438"/>
    </source>
</evidence>
<dbReference type="SMART" id="SM00387">
    <property type="entry name" value="HATPase_c"/>
    <property type="match status" value="1"/>
</dbReference>
<dbReference type="InterPro" id="IPR003018">
    <property type="entry name" value="GAF"/>
</dbReference>
<dbReference type="InterPro" id="IPR036097">
    <property type="entry name" value="HisK_dim/P_sf"/>
</dbReference>
<dbReference type="InterPro" id="IPR003661">
    <property type="entry name" value="HisK_dim/P_dom"/>
</dbReference>
<dbReference type="InterPro" id="IPR036890">
    <property type="entry name" value="HATPase_C_sf"/>
</dbReference>
<dbReference type="GO" id="GO:0000155">
    <property type="term" value="F:phosphorelay sensor kinase activity"/>
    <property type="evidence" value="ECO:0007669"/>
    <property type="project" value="InterPro"/>
</dbReference>
<dbReference type="Gene3D" id="3.30.565.10">
    <property type="entry name" value="Histidine kinase-like ATPase, C-terminal domain"/>
    <property type="match status" value="1"/>
</dbReference>
<evidence type="ECO:0000256" key="6">
    <source>
        <dbReference type="SAM" id="MobiDB-lite"/>
    </source>
</evidence>
<evidence type="ECO:0000313" key="8">
    <source>
        <dbReference type="EMBL" id="MBE9075911.1"/>
    </source>
</evidence>
<dbReference type="Pfam" id="PF00512">
    <property type="entry name" value="HisKA"/>
    <property type="match status" value="1"/>
</dbReference>
<dbReference type="EC" id="2.7.13.3" evidence="2"/>
<dbReference type="Proteomes" id="UP000636505">
    <property type="component" value="Unassembled WGS sequence"/>
</dbReference>
<accession>A0A8J7A8H7</accession>
<dbReference type="Pfam" id="PF02518">
    <property type="entry name" value="HATPase_c"/>
    <property type="match status" value="1"/>
</dbReference>
<evidence type="ECO:0000256" key="1">
    <source>
        <dbReference type="ARBA" id="ARBA00000085"/>
    </source>
</evidence>
<dbReference type="SUPFAM" id="SSF55874">
    <property type="entry name" value="ATPase domain of HSP90 chaperone/DNA topoisomerase II/histidine kinase"/>
    <property type="match status" value="1"/>
</dbReference>
<protein>
    <recommendedName>
        <fullName evidence="2">histidine kinase</fullName>
        <ecNumber evidence="2">2.7.13.3</ecNumber>
    </recommendedName>
</protein>
<sequence length="470" mass="51585">MTVVASPEFMALCQAQLALLAQRFEQTTAAIYLAQQSSEQSQPNFVPFVSYPDSFEAWAAPQAESRTSSVALPASGSGPTQPKSMADASVQQAGWKSNSGQHPTERFSRLSRDRQFVVPLVYTDVVVGLLVAIRHDRQWRPEEEQLVEQAAEALAAGCVLERRNQWLQQRLQRHRDFRSRQSEVFHNLLHQFRNPLTALTTFGRLLTRRLNEEDPNYGVATSLLRESQRLRELAADFDATVRLGDVNLSEADTSTSSAEDLAHHLELPAAESSAGSPPLLPMKGLGRTLSLSPQFLPQVLEPLLAVAQMMAAEKQITLMARISADTPPVMGDPEALQEVLNNLIDNALKYADCGAWVWVQTGLSQTTEAGHYQGVVIGDTGPGIPSGDLSQLFQRSYRGVQAQGRIPGTGLGLAIVKDLMTQMQGTIDVVSPVVGTPWIPERVERQLALDRHQKQGPGTAFILWLPELTA</sequence>
<dbReference type="EMBL" id="JADEXG010000002">
    <property type="protein sequence ID" value="MBE9075911.1"/>
    <property type="molecule type" value="Genomic_DNA"/>
</dbReference>
<dbReference type="InterPro" id="IPR005467">
    <property type="entry name" value="His_kinase_dom"/>
</dbReference>
<dbReference type="CDD" id="cd00075">
    <property type="entry name" value="HATPase"/>
    <property type="match status" value="1"/>
</dbReference>
<feature type="region of interest" description="Disordered" evidence="6">
    <location>
        <begin position="69"/>
        <end position="106"/>
    </location>
</feature>